<evidence type="ECO:0000313" key="3">
    <source>
        <dbReference type="Proteomes" id="UP000246058"/>
    </source>
</evidence>
<reference evidence="2 3" key="1">
    <citation type="submission" date="2018-05" db="EMBL/GenBank/DDBJ databases">
        <title>Complete Genome Sequence of Methylobacterium sp. 17Sr1-43.</title>
        <authorList>
            <person name="Srinivasan S."/>
        </authorList>
    </citation>
    <scope>NUCLEOTIDE SEQUENCE [LARGE SCALE GENOMIC DNA]</scope>
    <source>
        <strain evidence="2 3">17Sr1-43</strain>
    </source>
</reference>
<organism evidence="2 3">
    <name type="scientific">Methylobacterium radiodurans</name>
    <dbReference type="NCBI Taxonomy" id="2202828"/>
    <lineage>
        <taxon>Bacteria</taxon>
        <taxon>Pseudomonadati</taxon>
        <taxon>Pseudomonadota</taxon>
        <taxon>Alphaproteobacteria</taxon>
        <taxon>Hyphomicrobiales</taxon>
        <taxon>Methylobacteriaceae</taxon>
        <taxon>Methylobacterium</taxon>
    </lineage>
</organism>
<name>A0A2U8VSY8_9HYPH</name>
<dbReference type="EMBL" id="CP029551">
    <property type="protein sequence ID" value="AWN36402.1"/>
    <property type="molecule type" value="Genomic_DNA"/>
</dbReference>
<evidence type="ECO:0000313" key="2">
    <source>
        <dbReference type="EMBL" id="AWN36402.1"/>
    </source>
</evidence>
<dbReference type="Proteomes" id="UP000246058">
    <property type="component" value="Chromosome"/>
</dbReference>
<protein>
    <submittedName>
        <fullName evidence="2">Uncharacterized protein</fullName>
    </submittedName>
</protein>
<dbReference type="OrthoDB" id="7992764at2"/>
<evidence type="ECO:0000256" key="1">
    <source>
        <dbReference type="SAM" id="MobiDB-lite"/>
    </source>
</evidence>
<accession>A0A2U8VSY8</accession>
<dbReference type="AlphaFoldDB" id="A0A2U8VSY8"/>
<gene>
    <name evidence="2" type="ORF">DK427_12255</name>
</gene>
<dbReference type="KEGG" id="meti:DK427_12255"/>
<dbReference type="RefSeq" id="WP_109951504.1">
    <property type="nucleotide sequence ID" value="NZ_CP029551.1"/>
</dbReference>
<feature type="region of interest" description="Disordered" evidence="1">
    <location>
        <begin position="113"/>
        <end position="137"/>
    </location>
</feature>
<feature type="compositionally biased region" description="Basic and acidic residues" evidence="1">
    <location>
        <begin position="128"/>
        <end position="137"/>
    </location>
</feature>
<proteinExistence type="predicted"/>
<keyword evidence="3" id="KW-1185">Reference proteome</keyword>
<sequence>MSVVLRDMRDFKRFLARPGAVIEIVRNTFIERQPAPTQEAYRAKGMLAPRHLQSMTRKAAIFRLEGHPGTVWLYWDKGARGWRFDGDTVTVPLNTGLGPPDAVTYRCRYAAGAEPEERPRRAQRRKIPKDLFEAAPA</sequence>